<organism evidence="2 3">
    <name type="scientific">Thanatephorus cucumeris (strain AG1-IA)</name>
    <name type="common">Rice sheath blight fungus</name>
    <name type="synonym">Rhizoctonia solani</name>
    <dbReference type="NCBI Taxonomy" id="983506"/>
    <lineage>
        <taxon>Eukaryota</taxon>
        <taxon>Fungi</taxon>
        <taxon>Dikarya</taxon>
        <taxon>Basidiomycota</taxon>
        <taxon>Agaricomycotina</taxon>
        <taxon>Agaricomycetes</taxon>
        <taxon>Cantharellales</taxon>
        <taxon>Ceratobasidiaceae</taxon>
        <taxon>Rhizoctonia</taxon>
        <taxon>Rhizoctonia solani AG-1</taxon>
    </lineage>
</organism>
<protein>
    <submittedName>
        <fullName evidence="2">Uncharacterized protein</fullName>
    </submittedName>
</protein>
<sequence>MPDHPVMSPASSRAIPEHLASYQAKFAELSQLAEHAGPEKARAVAAAVAPHLPQMLALAKTGNLNSHQLAQLRTLVGIMLKEYGNRVQNELEQPAQGTTDTQVSVPNKLPV</sequence>
<dbReference type="EMBL" id="AFRT01001943">
    <property type="protein sequence ID" value="ELU39051.1"/>
    <property type="molecule type" value="Genomic_DNA"/>
</dbReference>
<accession>L8WLK4</accession>
<dbReference type="OrthoDB" id="3268190at2759"/>
<feature type="region of interest" description="Disordered" evidence="1">
    <location>
        <begin position="91"/>
        <end position="111"/>
    </location>
</feature>
<dbReference type="HOGENOM" id="CLU_2160125_0_0_1"/>
<gene>
    <name evidence="2" type="ORF">AG1IA_06913</name>
</gene>
<name>L8WLK4_THACA</name>
<evidence type="ECO:0000313" key="3">
    <source>
        <dbReference type="Proteomes" id="UP000011668"/>
    </source>
</evidence>
<dbReference type="AlphaFoldDB" id="L8WLK4"/>
<proteinExistence type="predicted"/>
<evidence type="ECO:0000256" key="1">
    <source>
        <dbReference type="SAM" id="MobiDB-lite"/>
    </source>
</evidence>
<reference evidence="2 3" key="1">
    <citation type="journal article" date="2013" name="Nat. Commun.">
        <title>The evolution and pathogenic mechanisms of the rice sheath blight pathogen.</title>
        <authorList>
            <person name="Zheng A."/>
            <person name="Lin R."/>
            <person name="Xu L."/>
            <person name="Qin P."/>
            <person name="Tang C."/>
            <person name="Ai P."/>
            <person name="Zhang D."/>
            <person name="Liu Y."/>
            <person name="Sun Z."/>
            <person name="Feng H."/>
            <person name="Wang Y."/>
            <person name="Chen Y."/>
            <person name="Liang X."/>
            <person name="Fu R."/>
            <person name="Li Q."/>
            <person name="Zhang J."/>
            <person name="Yu X."/>
            <person name="Xie Z."/>
            <person name="Ding L."/>
            <person name="Guan P."/>
            <person name="Tang J."/>
            <person name="Liang Y."/>
            <person name="Wang S."/>
            <person name="Deng Q."/>
            <person name="Li S."/>
            <person name="Zhu J."/>
            <person name="Wang L."/>
            <person name="Liu H."/>
            <person name="Li P."/>
        </authorList>
    </citation>
    <scope>NUCLEOTIDE SEQUENCE [LARGE SCALE GENOMIC DNA]</scope>
    <source>
        <strain evidence="3">AG-1 IA</strain>
    </source>
</reference>
<feature type="compositionally biased region" description="Polar residues" evidence="1">
    <location>
        <begin position="91"/>
        <end position="105"/>
    </location>
</feature>
<comment type="caution">
    <text evidence="2">The sequence shown here is derived from an EMBL/GenBank/DDBJ whole genome shotgun (WGS) entry which is preliminary data.</text>
</comment>
<dbReference type="Proteomes" id="UP000011668">
    <property type="component" value="Unassembled WGS sequence"/>
</dbReference>
<evidence type="ECO:0000313" key="2">
    <source>
        <dbReference type="EMBL" id="ELU39051.1"/>
    </source>
</evidence>
<dbReference type="STRING" id="983506.L8WLK4"/>
<keyword evidence="3" id="KW-1185">Reference proteome</keyword>